<dbReference type="AlphaFoldDB" id="A0A512I866"/>
<dbReference type="SMART" id="SM00834">
    <property type="entry name" value="CxxC_CXXC_SSSS"/>
    <property type="match status" value="1"/>
</dbReference>
<protein>
    <recommendedName>
        <fullName evidence="2">Putative regulatory protein FmdB zinc ribbon domain-containing protein</fullName>
    </recommendedName>
</protein>
<keyword evidence="4" id="KW-1185">Reference proteome</keyword>
<dbReference type="Proteomes" id="UP000321103">
    <property type="component" value="Unassembled WGS sequence"/>
</dbReference>
<sequence>MPVYAYACKDCGHAFDIRQSFSEDALTACPECGGDLRKKFNTVGVVFKGSGFYRNDSRSDRTGTSSSSSAPAPATADAAPAAAASATASSAPSSTGTSASGSGGSAA</sequence>
<dbReference type="PANTHER" id="PTHR34404">
    <property type="entry name" value="REGULATORY PROTEIN, FMDB FAMILY"/>
    <property type="match status" value="1"/>
</dbReference>
<dbReference type="STRING" id="388357.GCA_001580365_01081"/>
<evidence type="ECO:0000313" key="3">
    <source>
        <dbReference type="EMBL" id="GEO93888.1"/>
    </source>
</evidence>
<dbReference type="NCBIfam" id="TIGR02605">
    <property type="entry name" value="CxxC_CxxC_SSSS"/>
    <property type="match status" value="1"/>
</dbReference>
<dbReference type="InterPro" id="IPR013429">
    <property type="entry name" value="Regulatory_FmdB_Zinc_ribbon"/>
</dbReference>
<dbReference type="RefSeq" id="WP_062734909.1">
    <property type="nucleotide sequence ID" value="NZ_BJZS01000001.1"/>
</dbReference>
<evidence type="ECO:0000256" key="1">
    <source>
        <dbReference type="SAM" id="MobiDB-lite"/>
    </source>
</evidence>
<gene>
    <name evidence="3" type="ORF">KTU01_00110</name>
</gene>
<organism evidence="3 4">
    <name type="scientific">Kocuria turfanensis</name>
    <dbReference type="NCBI Taxonomy" id="388357"/>
    <lineage>
        <taxon>Bacteria</taxon>
        <taxon>Bacillati</taxon>
        <taxon>Actinomycetota</taxon>
        <taxon>Actinomycetes</taxon>
        <taxon>Micrococcales</taxon>
        <taxon>Micrococcaceae</taxon>
        <taxon>Kocuria</taxon>
    </lineage>
</organism>
<name>A0A512I866_9MICC</name>
<comment type="caution">
    <text evidence="3">The sequence shown here is derived from an EMBL/GenBank/DDBJ whole genome shotgun (WGS) entry which is preliminary data.</text>
</comment>
<feature type="domain" description="Putative regulatory protein FmdB zinc ribbon" evidence="2">
    <location>
        <begin position="1"/>
        <end position="41"/>
    </location>
</feature>
<dbReference type="EMBL" id="BJZS01000001">
    <property type="protein sequence ID" value="GEO93888.1"/>
    <property type="molecule type" value="Genomic_DNA"/>
</dbReference>
<reference evidence="3 4" key="1">
    <citation type="submission" date="2019-07" db="EMBL/GenBank/DDBJ databases">
        <title>Whole genome shotgun sequence of Kocuria turfanensis NBRC 107627.</title>
        <authorList>
            <person name="Hosoyama A."/>
            <person name="Uohara A."/>
            <person name="Ohji S."/>
            <person name="Ichikawa N."/>
        </authorList>
    </citation>
    <scope>NUCLEOTIDE SEQUENCE [LARGE SCALE GENOMIC DNA]</scope>
    <source>
        <strain evidence="3 4">NBRC 107627</strain>
    </source>
</reference>
<dbReference type="PANTHER" id="PTHR34404:SF2">
    <property type="entry name" value="CONSERVED SERINE RICH PROTEIN"/>
    <property type="match status" value="1"/>
</dbReference>
<dbReference type="Pfam" id="PF09723">
    <property type="entry name" value="Zn_ribbon_8"/>
    <property type="match status" value="1"/>
</dbReference>
<proteinExistence type="predicted"/>
<feature type="compositionally biased region" description="Low complexity" evidence="1">
    <location>
        <begin position="62"/>
        <end position="100"/>
    </location>
</feature>
<evidence type="ECO:0000259" key="2">
    <source>
        <dbReference type="SMART" id="SM00834"/>
    </source>
</evidence>
<feature type="region of interest" description="Disordered" evidence="1">
    <location>
        <begin position="50"/>
        <end position="107"/>
    </location>
</feature>
<evidence type="ECO:0000313" key="4">
    <source>
        <dbReference type="Proteomes" id="UP000321103"/>
    </source>
</evidence>
<accession>A0A512I866</accession>